<proteinExistence type="inferred from homology"/>
<evidence type="ECO:0000313" key="10">
    <source>
        <dbReference type="EMBL" id="KAK7260695.1"/>
    </source>
</evidence>
<dbReference type="FunFam" id="1.20.1270.10:FF:000002">
    <property type="entry name" value="Heat shock 70 kDa protein 4"/>
    <property type="match status" value="1"/>
</dbReference>
<feature type="signal peptide" evidence="9">
    <location>
        <begin position="1"/>
        <end position="29"/>
    </location>
</feature>
<protein>
    <recommendedName>
        <fullName evidence="12">Heat shock 70 kDa protein 17</fullName>
    </recommendedName>
</protein>
<dbReference type="PROSITE" id="PS01036">
    <property type="entry name" value="HSP70_3"/>
    <property type="match status" value="1"/>
</dbReference>
<dbReference type="GO" id="GO:0030968">
    <property type="term" value="P:endoplasmic reticulum unfolded protein response"/>
    <property type="evidence" value="ECO:0007669"/>
    <property type="project" value="TreeGrafter"/>
</dbReference>
<dbReference type="InterPro" id="IPR029048">
    <property type="entry name" value="HSP70_C_sf"/>
</dbReference>
<keyword evidence="3" id="KW-0547">Nucleotide-binding</keyword>
<dbReference type="Gene3D" id="2.60.34.10">
    <property type="entry name" value="Substrate Binding Domain Of DNAk, Chain A, domain 1"/>
    <property type="match status" value="1"/>
</dbReference>
<feature type="region of interest" description="Disordered" evidence="8">
    <location>
        <begin position="570"/>
        <end position="621"/>
    </location>
</feature>
<gene>
    <name evidence="10" type="ORF">RIF29_26954</name>
</gene>
<evidence type="ECO:0000256" key="8">
    <source>
        <dbReference type="SAM" id="MobiDB-lite"/>
    </source>
</evidence>
<keyword evidence="4" id="KW-0256">Endoplasmic reticulum</keyword>
<dbReference type="GO" id="GO:0005788">
    <property type="term" value="C:endoplasmic reticulum lumen"/>
    <property type="evidence" value="ECO:0007669"/>
    <property type="project" value="UniProtKB-SubCell"/>
</dbReference>
<comment type="subcellular location">
    <subcellularLocation>
        <location evidence="1">Endoplasmic reticulum lumen</location>
    </subcellularLocation>
</comment>
<dbReference type="EMBL" id="JAYWIO010000005">
    <property type="protein sequence ID" value="KAK7260695.1"/>
    <property type="molecule type" value="Genomic_DNA"/>
</dbReference>
<comment type="caution">
    <text evidence="10">The sequence shown here is derived from an EMBL/GenBank/DDBJ whole genome shotgun (WGS) entry which is preliminary data.</text>
</comment>
<dbReference type="PANTHER" id="PTHR45639">
    <property type="entry name" value="HSC70CB, ISOFORM G-RELATED"/>
    <property type="match status" value="1"/>
</dbReference>
<evidence type="ECO:0000256" key="9">
    <source>
        <dbReference type="SAM" id="SignalP"/>
    </source>
</evidence>
<dbReference type="InterPro" id="IPR029047">
    <property type="entry name" value="HSP70_peptide-bd_sf"/>
</dbReference>
<dbReference type="FunFam" id="3.90.640.10:FF:000004">
    <property type="entry name" value="Heat shock 70 kDa protein 4"/>
    <property type="match status" value="1"/>
</dbReference>
<reference evidence="10 11" key="1">
    <citation type="submission" date="2024-01" db="EMBL/GenBank/DDBJ databases">
        <title>The genomes of 5 underutilized Papilionoideae crops provide insights into root nodulation and disease resistanc.</title>
        <authorList>
            <person name="Yuan L."/>
        </authorList>
    </citation>
    <scope>NUCLEOTIDE SEQUENCE [LARGE SCALE GENOMIC DNA]</scope>
    <source>
        <strain evidence="10">ZHUSHIDOU_FW_LH</strain>
        <tissue evidence="10">Leaf</tissue>
    </source>
</reference>
<accession>A0AAN9I1Y6</accession>
<dbReference type="CDD" id="cd10230">
    <property type="entry name" value="ASKHA_NBD_HSP70_HYOU1"/>
    <property type="match status" value="1"/>
</dbReference>
<dbReference type="Proteomes" id="UP001372338">
    <property type="component" value="Unassembled WGS sequence"/>
</dbReference>
<dbReference type="SUPFAM" id="SSF53067">
    <property type="entry name" value="Actin-like ATPase domain"/>
    <property type="match status" value="2"/>
</dbReference>
<evidence type="ECO:0000313" key="11">
    <source>
        <dbReference type="Proteomes" id="UP001372338"/>
    </source>
</evidence>
<dbReference type="Gene3D" id="3.90.640.10">
    <property type="entry name" value="Actin, Chain A, domain 4"/>
    <property type="match status" value="1"/>
</dbReference>
<dbReference type="InterPro" id="IPR043129">
    <property type="entry name" value="ATPase_NBD"/>
</dbReference>
<dbReference type="Gene3D" id="1.20.1270.10">
    <property type="match status" value="1"/>
</dbReference>
<organism evidence="10 11">
    <name type="scientific">Crotalaria pallida</name>
    <name type="common">Smooth rattlebox</name>
    <name type="synonym">Crotalaria striata</name>
    <dbReference type="NCBI Taxonomy" id="3830"/>
    <lineage>
        <taxon>Eukaryota</taxon>
        <taxon>Viridiplantae</taxon>
        <taxon>Streptophyta</taxon>
        <taxon>Embryophyta</taxon>
        <taxon>Tracheophyta</taxon>
        <taxon>Spermatophyta</taxon>
        <taxon>Magnoliopsida</taxon>
        <taxon>eudicotyledons</taxon>
        <taxon>Gunneridae</taxon>
        <taxon>Pentapetalae</taxon>
        <taxon>rosids</taxon>
        <taxon>fabids</taxon>
        <taxon>Fabales</taxon>
        <taxon>Fabaceae</taxon>
        <taxon>Papilionoideae</taxon>
        <taxon>50 kb inversion clade</taxon>
        <taxon>genistoids sensu lato</taxon>
        <taxon>core genistoids</taxon>
        <taxon>Crotalarieae</taxon>
        <taxon>Crotalaria</taxon>
    </lineage>
</organism>
<name>A0AAN9I1Y6_CROPI</name>
<feature type="chain" id="PRO_5042898109" description="Heat shock 70 kDa protein 17" evidence="9">
    <location>
        <begin position="30"/>
        <end position="900"/>
    </location>
</feature>
<evidence type="ECO:0000256" key="5">
    <source>
        <dbReference type="ARBA" id="ARBA00022840"/>
    </source>
</evidence>
<sequence>MPRSRMTSLLSMLTIAFSIFLFLVSPSQSAVFSVDLGSESLKVAVVNLKPGQVPISVAINEMSKRKSPALVSFTSGDRLLAEEAAGLVARYPQNVFSQIRDLMGKPYDFAKKFLDSMYLPFEVKEDSRGAVSFKVDGENGTVYYSPEELVAMVLSYAVNLAEFHSKVAIKDAVIAVPPYFGQAERKGMLNAAKLAGINVISLINEHSGAALQYGIDKDFSNESRHVIFYDMGSGSTYAALVYFSAYKSKEYGKTVSVNQFQVKDVRWNPELGGQDMELRLVEYFANEFNAQVGGGIDVRKFPKAMAKLKKQVKRTKEILSANTAAPISVESLHGDIDFRSTITREKFEELCEDIWEKSLLPVKEVIEHSGLSVDQIYAVELIGGATRVPKLQAKLQEFLGRKELDRHLDADEAIVLGAALHAANLSDGIKLNRKLGMVDGSLYGFVYELNGPDILKDESSRQLIVPRMKKLPSKMFRSINHNKDFEVSLAYESENQLPPGVASSQIAQYQISGLTDASEKYSSRNLSSPIKANIHFSLSRSGVLSLDRADAVIETMEWVEVPRKNLTVENSTISSNQSSEAGAMNSSEESNENAQTDTLTSKTSNDSAEEQAATEPATERKLKKRTFRVPLKIVEKITGPGVSLTKEFLAEAKGKLEALDKKDAERKRTAELKNNLEGYIYTTKEKIETLEEFEKVSTTEERQSFVEKLDQAQDWLYTDGEDANAAEFQERLDTLKAVGDPIFFRLKELTARPVAVAHAHKYLDELKQIVQEWKANKSWLPKERVDAVLDDAEKLKKWLDEKETEQKKTSAFSTPVFTSEEVYLKVLDLQNKVASCNRIPKPKPKIQKPTKNETESSGQNTNNSNSSSTDSSSPTDQSSNNSDSSSDETVDEQAEVHDEL</sequence>
<feature type="region of interest" description="Disordered" evidence="8">
    <location>
        <begin position="835"/>
        <end position="900"/>
    </location>
</feature>
<dbReference type="GO" id="GO:0034663">
    <property type="term" value="C:endoplasmic reticulum chaperone complex"/>
    <property type="evidence" value="ECO:0007669"/>
    <property type="project" value="TreeGrafter"/>
</dbReference>
<keyword evidence="11" id="KW-1185">Reference proteome</keyword>
<evidence type="ECO:0000256" key="1">
    <source>
        <dbReference type="ARBA" id="ARBA00004319"/>
    </source>
</evidence>
<dbReference type="Gene3D" id="3.30.30.30">
    <property type="match status" value="1"/>
</dbReference>
<feature type="compositionally biased region" description="Polar residues" evidence="8">
    <location>
        <begin position="570"/>
        <end position="606"/>
    </location>
</feature>
<feature type="compositionally biased region" description="Low complexity" evidence="8">
    <location>
        <begin position="855"/>
        <end position="884"/>
    </location>
</feature>
<dbReference type="Gene3D" id="3.30.420.40">
    <property type="match status" value="2"/>
</dbReference>
<evidence type="ECO:0000256" key="4">
    <source>
        <dbReference type="ARBA" id="ARBA00022824"/>
    </source>
</evidence>
<keyword evidence="6" id="KW-0143">Chaperone</keyword>
<dbReference type="PANTHER" id="PTHR45639:SF3">
    <property type="entry name" value="HYPOXIA UP-REGULATED PROTEIN 1"/>
    <property type="match status" value="1"/>
</dbReference>
<dbReference type="GO" id="GO:0140662">
    <property type="term" value="F:ATP-dependent protein folding chaperone"/>
    <property type="evidence" value="ECO:0007669"/>
    <property type="project" value="InterPro"/>
</dbReference>
<evidence type="ECO:0000256" key="7">
    <source>
        <dbReference type="ARBA" id="ARBA00061090"/>
    </source>
</evidence>
<comment type="similarity">
    <text evidence="7">Belongs to the heat shock protein 70 (TC 1.A.33) family. HSP110/SSE subfamily.</text>
</comment>
<evidence type="ECO:0000256" key="3">
    <source>
        <dbReference type="ARBA" id="ARBA00022741"/>
    </source>
</evidence>
<dbReference type="AlphaFoldDB" id="A0AAN9I1Y6"/>
<keyword evidence="2 9" id="KW-0732">Signal</keyword>
<evidence type="ECO:0000256" key="2">
    <source>
        <dbReference type="ARBA" id="ARBA00022729"/>
    </source>
</evidence>
<dbReference type="InterPro" id="IPR013126">
    <property type="entry name" value="Hsp_70_fam"/>
</dbReference>
<keyword evidence="5" id="KW-0067">ATP-binding</keyword>
<dbReference type="PRINTS" id="PR00301">
    <property type="entry name" value="HEATSHOCK70"/>
</dbReference>
<dbReference type="Pfam" id="PF00012">
    <property type="entry name" value="HSP70"/>
    <property type="match status" value="1"/>
</dbReference>
<dbReference type="InterPro" id="IPR018181">
    <property type="entry name" value="Heat_shock_70_CS"/>
</dbReference>
<evidence type="ECO:0000256" key="6">
    <source>
        <dbReference type="ARBA" id="ARBA00023186"/>
    </source>
</evidence>
<dbReference type="GO" id="GO:0005524">
    <property type="term" value="F:ATP binding"/>
    <property type="evidence" value="ECO:0007669"/>
    <property type="project" value="UniProtKB-KW"/>
</dbReference>
<dbReference type="SUPFAM" id="SSF100934">
    <property type="entry name" value="Heat shock protein 70kD (HSP70), C-terminal subdomain"/>
    <property type="match status" value="1"/>
</dbReference>
<evidence type="ECO:0008006" key="12">
    <source>
        <dbReference type="Google" id="ProtNLM"/>
    </source>
</evidence>